<evidence type="ECO:0000313" key="3">
    <source>
        <dbReference type="Proteomes" id="UP000321580"/>
    </source>
</evidence>
<dbReference type="EMBL" id="VOOR01000053">
    <property type="protein sequence ID" value="TXB61576.1"/>
    <property type="molecule type" value="Genomic_DNA"/>
</dbReference>
<dbReference type="AlphaFoldDB" id="A0A5C6RGT0"/>
<dbReference type="Pfam" id="PF02426">
    <property type="entry name" value="MIase"/>
    <property type="match status" value="1"/>
</dbReference>
<dbReference type="InterPro" id="IPR026029">
    <property type="entry name" value="MLI_dom"/>
</dbReference>
<protein>
    <recommendedName>
        <fullName evidence="1">Muconolactone isomerase domain-containing protein</fullName>
    </recommendedName>
</protein>
<reference evidence="2 3" key="1">
    <citation type="submission" date="2019-08" db="EMBL/GenBank/DDBJ databases">
        <title>Genome of Phaeodactylibacter luteus.</title>
        <authorList>
            <person name="Bowman J.P."/>
        </authorList>
    </citation>
    <scope>NUCLEOTIDE SEQUENCE [LARGE SCALE GENOMIC DNA]</scope>
    <source>
        <strain evidence="2 3">KCTC 42180</strain>
    </source>
</reference>
<evidence type="ECO:0000259" key="1">
    <source>
        <dbReference type="Pfam" id="PF02426"/>
    </source>
</evidence>
<evidence type="ECO:0000313" key="2">
    <source>
        <dbReference type="EMBL" id="TXB61576.1"/>
    </source>
</evidence>
<dbReference type="Proteomes" id="UP000321580">
    <property type="component" value="Unassembled WGS sequence"/>
</dbReference>
<dbReference type="RefSeq" id="WP_147169050.1">
    <property type="nucleotide sequence ID" value="NZ_VOOR01000053.1"/>
</dbReference>
<gene>
    <name evidence="2" type="ORF">FRY97_18455</name>
</gene>
<dbReference type="InterPro" id="IPR011008">
    <property type="entry name" value="Dimeric_a/b-barrel"/>
</dbReference>
<comment type="caution">
    <text evidence="2">The sequence shown here is derived from an EMBL/GenBank/DDBJ whole genome shotgun (WGS) entry which is preliminary data.</text>
</comment>
<accession>A0A5C6RGT0</accession>
<sequence>MITPTYQYMADLRLPDEITSAFVDLMPQQRAVVDQFLQEGVLVNYAVSLEDARAWAVFNANSEMEVLEFLAQFPLTPFMEVEVSQLSTYNTTTGSPAFSLN</sequence>
<dbReference type="SUPFAM" id="SSF54909">
    <property type="entry name" value="Dimeric alpha+beta barrel"/>
    <property type="match status" value="1"/>
</dbReference>
<name>A0A5C6RGT0_9BACT</name>
<feature type="domain" description="Muconolactone isomerase" evidence="1">
    <location>
        <begin position="8"/>
        <end position="90"/>
    </location>
</feature>
<keyword evidence="3" id="KW-1185">Reference proteome</keyword>
<dbReference type="OrthoDB" id="674301at2"/>
<organism evidence="2 3">
    <name type="scientific">Phaeodactylibacter luteus</name>
    <dbReference type="NCBI Taxonomy" id="1564516"/>
    <lineage>
        <taxon>Bacteria</taxon>
        <taxon>Pseudomonadati</taxon>
        <taxon>Bacteroidota</taxon>
        <taxon>Saprospiria</taxon>
        <taxon>Saprospirales</taxon>
        <taxon>Haliscomenobacteraceae</taxon>
        <taxon>Phaeodactylibacter</taxon>
    </lineage>
</organism>
<dbReference type="Gene3D" id="3.30.70.1060">
    <property type="entry name" value="Dimeric alpha+beta barrel"/>
    <property type="match status" value="1"/>
</dbReference>
<proteinExistence type="predicted"/>